<name>A0A132BX04_9RHOB</name>
<dbReference type="Pfam" id="PF01266">
    <property type="entry name" value="DAO"/>
    <property type="match status" value="1"/>
</dbReference>
<dbReference type="EC" id="1.4.3.-" evidence="4"/>
<feature type="domain" description="FAD dependent oxidoreductase" evidence="3">
    <location>
        <begin position="38"/>
        <end position="389"/>
    </location>
</feature>
<gene>
    <name evidence="4" type="primary">puuB_2</name>
    <name evidence="4" type="ORF">TRIHO_21590</name>
</gene>
<dbReference type="EMBL" id="LPUY01000064">
    <property type="protein sequence ID" value="KUP92901.1"/>
    <property type="molecule type" value="Genomic_DNA"/>
</dbReference>
<dbReference type="PATRIC" id="fig|1768241.3.peg.2272"/>
<evidence type="ECO:0000256" key="1">
    <source>
        <dbReference type="ARBA" id="ARBA00023002"/>
    </source>
</evidence>
<dbReference type="AlphaFoldDB" id="A0A132BX04"/>
<dbReference type="Gene3D" id="3.50.50.60">
    <property type="entry name" value="FAD/NAD(P)-binding domain"/>
    <property type="match status" value="1"/>
</dbReference>
<sequence>MTADPSISPRLSASLSLWDRSSDESDQSQPLSGDRQADVAIVGGGFTGLSTALHGAQKGLACHVLEAETIGHGGSGRNVGLVNAGLWLPPQEVRALLGNEIGGRLVAELGRTPDYVFSLIEQHQIRCEATRTGTLHAAHAPSGLRDLERRAAAWQALGAPVRLLNAAEVAEKTGSAKFHGGLLDARAGTINPMGYVRGLARAARAAGAEISTGTKVRALVRDGTLWRVETNRGMVTAPHVVIATNAYTADLWPGLAQSFTPIRFFQIATQPLGDDAAHILPEGQGLWDTGKIMLSLRRDQTGRLIIGSMGSVFGGTEGLTRRWADRKLHRLFPELGPLRFEDAWHGDIAFTPDHLFRIHRLAAGLYAPIGYNGRGITTGTLFGRALADLFAGASEDSLPVPVSDLVPDRGRGLKMQAYRTAFFAKQAAESLI</sequence>
<comment type="caution">
    <text evidence="4">The sequence shown here is derived from an EMBL/GenBank/DDBJ whole genome shotgun (WGS) entry which is preliminary data.</text>
</comment>
<evidence type="ECO:0000256" key="2">
    <source>
        <dbReference type="SAM" id="MobiDB-lite"/>
    </source>
</evidence>
<dbReference type="GO" id="GO:0005737">
    <property type="term" value="C:cytoplasm"/>
    <property type="evidence" value="ECO:0007669"/>
    <property type="project" value="TreeGrafter"/>
</dbReference>
<dbReference type="RefSeq" id="WP_068243295.1">
    <property type="nucleotide sequence ID" value="NZ_LPUY01000064.1"/>
</dbReference>
<dbReference type="SUPFAM" id="SSF51905">
    <property type="entry name" value="FAD/NAD(P)-binding domain"/>
    <property type="match status" value="1"/>
</dbReference>
<protein>
    <submittedName>
        <fullName evidence="4">Gamma-glutamylputrescine oxidoreductase</fullName>
        <ecNumber evidence="4">1.4.3.-</ecNumber>
    </submittedName>
</protein>
<dbReference type="Gene3D" id="3.30.9.10">
    <property type="entry name" value="D-Amino Acid Oxidase, subunit A, domain 2"/>
    <property type="match status" value="1"/>
</dbReference>
<accession>A0A132BX04</accession>
<organism evidence="4 5">
    <name type="scientific">Tritonibacter horizontis</name>
    <dbReference type="NCBI Taxonomy" id="1768241"/>
    <lineage>
        <taxon>Bacteria</taxon>
        <taxon>Pseudomonadati</taxon>
        <taxon>Pseudomonadota</taxon>
        <taxon>Alphaproteobacteria</taxon>
        <taxon>Rhodobacterales</taxon>
        <taxon>Paracoccaceae</taxon>
        <taxon>Tritonibacter</taxon>
    </lineage>
</organism>
<dbReference type="PANTHER" id="PTHR13847">
    <property type="entry name" value="SARCOSINE DEHYDROGENASE-RELATED"/>
    <property type="match status" value="1"/>
</dbReference>
<dbReference type="OrthoDB" id="9806601at2"/>
<dbReference type="InterPro" id="IPR036188">
    <property type="entry name" value="FAD/NAD-bd_sf"/>
</dbReference>
<keyword evidence="5" id="KW-1185">Reference proteome</keyword>
<reference evidence="4 5" key="1">
    <citation type="submission" date="2015-12" db="EMBL/GenBank/DDBJ databases">
        <title>Genome sequence of the marine Rhodobacteraceae strain O3.65, Candidatus Tritonibacter horizontis.</title>
        <authorList>
            <person name="Poehlein A."/>
            <person name="Giebel H.A."/>
            <person name="Voget S."/>
            <person name="Brinkhoff T."/>
        </authorList>
    </citation>
    <scope>NUCLEOTIDE SEQUENCE [LARGE SCALE GENOMIC DNA]</scope>
    <source>
        <strain evidence="4 5">O3.65</strain>
    </source>
</reference>
<proteinExistence type="predicted"/>
<dbReference type="Proteomes" id="UP000068382">
    <property type="component" value="Unassembled WGS sequence"/>
</dbReference>
<evidence type="ECO:0000259" key="3">
    <source>
        <dbReference type="Pfam" id="PF01266"/>
    </source>
</evidence>
<feature type="region of interest" description="Disordered" evidence="2">
    <location>
        <begin position="1"/>
        <end position="35"/>
    </location>
</feature>
<dbReference type="PANTHER" id="PTHR13847:SF275">
    <property type="entry name" value="GAMMA-GLUTAMYLPUTRESCINE OXIDOREDUCTASE"/>
    <property type="match status" value="1"/>
</dbReference>
<keyword evidence="1 4" id="KW-0560">Oxidoreductase</keyword>
<evidence type="ECO:0000313" key="4">
    <source>
        <dbReference type="EMBL" id="KUP92901.1"/>
    </source>
</evidence>
<evidence type="ECO:0000313" key="5">
    <source>
        <dbReference type="Proteomes" id="UP000068382"/>
    </source>
</evidence>
<dbReference type="GO" id="GO:0016491">
    <property type="term" value="F:oxidoreductase activity"/>
    <property type="evidence" value="ECO:0007669"/>
    <property type="project" value="UniProtKB-KW"/>
</dbReference>
<dbReference type="InterPro" id="IPR006076">
    <property type="entry name" value="FAD-dep_OxRdtase"/>
</dbReference>